<name>A0A366HMK3_9BACT</name>
<dbReference type="AlphaFoldDB" id="A0A366HMK3"/>
<dbReference type="Proteomes" id="UP000253426">
    <property type="component" value="Unassembled WGS sequence"/>
</dbReference>
<protein>
    <submittedName>
        <fullName evidence="1">Uncharacterized protein</fullName>
    </submittedName>
</protein>
<proteinExistence type="predicted"/>
<dbReference type="RefSeq" id="WP_113958732.1">
    <property type="nucleotide sequence ID" value="NZ_QNRR01000004.1"/>
</dbReference>
<sequence length="446" mass="48664">MDAAPDQGLLNQQSVELQKVPALVRRDERASYASKLEQMLGSALREVGVLVDGLLPKGCFVSTPAPLPDATQPTAGQPVATSVEIELSEEFRSAFEAAQMRFIKKMKDAADSKNLENTEAVDASTKNELAKEALNELSNLGFGNIVTTFGNKTDVASPTRYFDGLRMMGMALNKAQSGKPGPGSQGTAGKSAGLYSSLAPATRRNKINPVLGYKPQFDPTKGEEGDGRRFTRVIVEGPYAEKQWPPEMRIFIIKSSTSEKELLTFFRADVTKHAKGLDHLKWTELNNSGNADAAEVQVNDTITLKEMALEVVRSELRGQLRQPGTPLEKASDKEYYKIKLKLSAERSKIEAAEKSMHDLHRRYPDERMPDGTPVNDGVFNRQAAAAEFIKCLEDKYGAAFVSRFKEGAGAEETKSPMKLLLLISSNVERAYESSNPGAAGGGANDR</sequence>
<keyword evidence="2" id="KW-1185">Reference proteome</keyword>
<gene>
    <name evidence="1" type="ORF">DES53_104132</name>
</gene>
<comment type="caution">
    <text evidence="1">The sequence shown here is derived from an EMBL/GenBank/DDBJ whole genome shotgun (WGS) entry which is preliminary data.</text>
</comment>
<evidence type="ECO:0000313" key="1">
    <source>
        <dbReference type="EMBL" id="RBP44313.1"/>
    </source>
</evidence>
<accession>A0A366HMK3</accession>
<reference evidence="1 2" key="1">
    <citation type="submission" date="2018-06" db="EMBL/GenBank/DDBJ databases">
        <title>Genomic Encyclopedia of Type Strains, Phase IV (KMG-IV): sequencing the most valuable type-strain genomes for metagenomic binning, comparative biology and taxonomic classification.</title>
        <authorList>
            <person name="Goeker M."/>
        </authorList>
    </citation>
    <scope>NUCLEOTIDE SEQUENCE [LARGE SCALE GENOMIC DNA]</scope>
    <source>
        <strain evidence="1 2">DSM 25532</strain>
    </source>
</reference>
<organism evidence="1 2">
    <name type="scientific">Roseimicrobium gellanilyticum</name>
    <dbReference type="NCBI Taxonomy" id="748857"/>
    <lineage>
        <taxon>Bacteria</taxon>
        <taxon>Pseudomonadati</taxon>
        <taxon>Verrucomicrobiota</taxon>
        <taxon>Verrucomicrobiia</taxon>
        <taxon>Verrucomicrobiales</taxon>
        <taxon>Verrucomicrobiaceae</taxon>
        <taxon>Roseimicrobium</taxon>
    </lineage>
</organism>
<dbReference type="EMBL" id="QNRR01000004">
    <property type="protein sequence ID" value="RBP44313.1"/>
    <property type="molecule type" value="Genomic_DNA"/>
</dbReference>
<evidence type="ECO:0000313" key="2">
    <source>
        <dbReference type="Proteomes" id="UP000253426"/>
    </source>
</evidence>